<dbReference type="GO" id="GO:0009252">
    <property type="term" value="P:peptidoglycan biosynthetic process"/>
    <property type="evidence" value="ECO:0007669"/>
    <property type="project" value="UniProtKB-UniRule"/>
</dbReference>
<dbReference type="InterPro" id="IPR013221">
    <property type="entry name" value="Mur_ligase_cen"/>
</dbReference>
<comment type="subcellular location">
    <subcellularLocation>
        <location evidence="1 14">Cytoplasm</location>
    </subcellularLocation>
</comment>
<comment type="pathway">
    <text evidence="2 14">Cell wall biogenesis; peptidoglycan biosynthesis.</text>
</comment>
<evidence type="ECO:0000256" key="3">
    <source>
        <dbReference type="ARBA" id="ARBA00012211"/>
    </source>
</evidence>
<keyword evidence="6 14" id="KW-0132">Cell division</keyword>
<dbReference type="PANTHER" id="PTHR43445:SF3">
    <property type="entry name" value="UDP-N-ACETYLMURAMATE--L-ALANINE LIGASE"/>
    <property type="match status" value="1"/>
</dbReference>
<evidence type="ECO:0000256" key="14">
    <source>
        <dbReference type="HAMAP-Rule" id="MF_00046"/>
    </source>
</evidence>
<evidence type="ECO:0000256" key="7">
    <source>
        <dbReference type="ARBA" id="ARBA00022741"/>
    </source>
</evidence>
<dbReference type="AlphaFoldDB" id="A0A5C6RHA9"/>
<dbReference type="SUPFAM" id="SSF51984">
    <property type="entry name" value="MurCD N-terminal domain"/>
    <property type="match status" value="1"/>
</dbReference>
<feature type="domain" description="Mur ligase central" evidence="17">
    <location>
        <begin position="112"/>
        <end position="287"/>
    </location>
</feature>
<evidence type="ECO:0000313" key="18">
    <source>
        <dbReference type="EMBL" id="TXB61527.1"/>
    </source>
</evidence>
<comment type="caution">
    <text evidence="18">The sequence shown here is derived from an EMBL/GenBank/DDBJ whole genome shotgun (WGS) entry which is preliminary data.</text>
</comment>
<dbReference type="Pfam" id="PF01225">
    <property type="entry name" value="Mur_ligase"/>
    <property type="match status" value="1"/>
</dbReference>
<dbReference type="InterPro" id="IPR036565">
    <property type="entry name" value="Mur-like_cat_sf"/>
</dbReference>
<evidence type="ECO:0000256" key="5">
    <source>
        <dbReference type="ARBA" id="ARBA00022598"/>
    </source>
</evidence>
<dbReference type="SUPFAM" id="SSF53623">
    <property type="entry name" value="MurD-like peptide ligases, catalytic domain"/>
    <property type="match status" value="1"/>
</dbReference>
<dbReference type="GO" id="GO:0005737">
    <property type="term" value="C:cytoplasm"/>
    <property type="evidence" value="ECO:0007669"/>
    <property type="project" value="UniProtKB-SubCell"/>
</dbReference>
<dbReference type="EC" id="6.3.2.8" evidence="3 14"/>
<evidence type="ECO:0000259" key="16">
    <source>
        <dbReference type="Pfam" id="PF02875"/>
    </source>
</evidence>
<dbReference type="Gene3D" id="3.40.50.720">
    <property type="entry name" value="NAD(P)-binding Rossmann-like Domain"/>
    <property type="match status" value="1"/>
</dbReference>
<dbReference type="NCBIfam" id="TIGR01082">
    <property type="entry name" value="murC"/>
    <property type="match status" value="1"/>
</dbReference>
<reference evidence="18 19" key="1">
    <citation type="submission" date="2019-08" db="EMBL/GenBank/DDBJ databases">
        <title>Genome of Phaeodactylibacter luteus.</title>
        <authorList>
            <person name="Bowman J.P."/>
        </authorList>
    </citation>
    <scope>NUCLEOTIDE SEQUENCE [LARGE SCALE GENOMIC DNA]</scope>
    <source>
        <strain evidence="18 19">KCTC 42180</strain>
    </source>
</reference>
<dbReference type="GO" id="GO:0051301">
    <property type="term" value="P:cell division"/>
    <property type="evidence" value="ECO:0007669"/>
    <property type="project" value="UniProtKB-KW"/>
</dbReference>
<evidence type="ECO:0000256" key="11">
    <source>
        <dbReference type="ARBA" id="ARBA00023306"/>
    </source>
</evidence>
<comment type="catalytic activity">
    <reaction evidence="13 14">
        <text>UDP-N-acetyl-alpha-D-muramate + L-alanine + ATP = UDP-N-acetyl-alpha-D-muramoyl-L-alanine + ADP + phosphate + H(+)</text>
        <dbReference type="Rhea" id="RHEA:23372"/>
        <dbReference type="ChEBI" id="CHEBI:15378"/>
        <dbReference type="ChEBI" id="CHEBI:30616"/>
        <dbReference type="ChEBI" id="CHEBI:43474"/>
        <dbReference type="ChEBI" id="CHEBI:57972"/>
        <dbReference type="ChEBI" id="CHEBI:70757"/>
        <dbReference type="ChEBI" id="CHEBI:83898"/>
        <dbReference type="ChEBI" id="CHEBI:456216"/>
        <dbReference type="EC" id="6.3.2.8"/>
    </reaction>
</comment>
<evidence type="ECO:0000256" key="8">
    <source>
        <dbReference type="ARBA" id="ARBA00022840"/>
    </source>
</evidence>
<dbReference type="Gene3D" id="3.40.1190.10">
    <property type="entry name" value="Mur-like, catalytic domain"/>
    <property type="match status" value="1"/>
</dbReference>
<dbReference type="Gene3D" id="3.90.190.20">
    <property type="entry name" value="Mur ligase, C-terminal domain"/>
    <property type="match status" value="1"/>
</dbReference>
<dbReference type="GO" id="GO:0008763">
    <property type="term" value="F:UDP-N-acetylmuramate-L-alanine ligase activity"/>
    <property type="evidence" value="ECO:0007669"/>
    <property type="project" value="UniProtKB-UniRule"/>
</dbReference>
<keyword evidence="19" id="KW-1185">Reference proteome</keyword>
<dbReference type="InterPro" id="IPR004101">
    <property type="entry name" value="Mur_ligase_C"/>
</dbReference>
<gene>
    <name evidence="14" type="primary">murC</name>
    <name evidence="18" type="ORF">FRY97_18680</name>
</gene>
<dbReference type="InterPro" id="IPR036615">
    <property type="entry name" value="Mur_ligase_C_dom_sf"/>
</dbReference>
<evidence type="ECO:0000256" key="12">
    <source>
        <dbReference type="ARBA" id="ARBA00023316"/>
    </source>
</evidence>
<dbReference type="InterPro" id="IPR000713">
    <property type="entry name" value="Mur_ligase_N"/>
</dbReference>
<keyword evidence="11 14" id="KW-0131">Cell cycle</keyword>
<dbReference type="UniPathway" id="UPA00219"/>
<dbReference type="RefSeq" id="WP_147169094.1">
    <property type="nucleotide sequence ID" value="NZ_VOOR01000055.1"/>
</dbReference>
<feature type="binding site" evidence="14">
    <location>
        <begin position="114"/>
        <end position="120"/>
    </location>
    <ligand>
        <name>ATP</name>
        <dbReference type="ChEBI" id="CHEBI:30616"/>
    </ligand>
</feature>
<evidence type="ECO:0000313" key="19">
    <source>
        <dbReference type="Proteomes" id="UP000321580"/>
    </source>
</evidence>
<keyword evidence="4 14" id="KW-0963">Cytoplasm</keyword>
<evidence type="ECO:0000256" key="6">
    <source>
        <dbReference type="ARBA" id="ARBA00022618"/>
    </source>
</evidence>
<evidence type="ECO:0000256" key="1">
    <source>
        <dbReference type="ARBA" id="ARBA00004496"/>
    </source>
</evidence>
<dbReference type="InterPro" id="IPR005758">
    <property type="entry name" value="UDP-N-AcMur_Ala_ligase_MurC"/>
</dbReference>
<protein>
    <recommendedName>
        <fullName evidence="3 14">UDP-N-acetylmuramate--L-alanine ligase</fullName>
        <ecNumber evidence="3 14">6.3.2.8</ecNumber>
    </recommendedName>
    <alternativeName>
        <fullName evidence="14">UDP-N-acetylmuramoyl-L-alanine synthetase</fullName>
    </alternativeName>
</protein>
<keyword evidence="5 14" id="KW-0436">Ligase</keyword>
<evidence type="ECO:0000256" key="10">
    <source>
        <dbReference type="ARBA" id="ARBA00022984"/>
    </source>
</evidence>
<evidence type="ECO:0000256" key="2">
    <source>
        <dbReference type="ARBA" id="ARBA00004752"/>
    </source>
</evidence>
<dbReference type="GO" id="GO:0005524">
    <property type="term" value="F:ATP binding"/>
    <property type="evidence" value="ECO:0007669"/>
    <property type="project" value="UniProtKB-UniRule"/>
</dbReference>
<dbReference type="PANTHER" id="PTHR43445">
    <property type="entry name" value="UDP-N-ACETYLMURAMATE--L-ALANINE LIGASE-RELATED"/>
    <property type="match status" value="1"/>
</dbReference>
<evidence type="ECO:0000259" key="17">
    <source>
        <dbReference type="Pfam" id="PF08245"/>
    </source>
</evidence>
<comment type="similarity">
    <text evidence="14">Belongs to the MurCDEF family.</text>
</comment>
<comment type="function">
    <text evidence="14">Cell wall formation.</text>
</comment>
<feature type="domain" description="Mur ligase C-terminal" evidence="16">
    <location>
        <begin position="309"/>
        <end position="433"/>
    </location>
</feature>
<evidence type="ECO:0000256" key="9">
    <source>
        <dbReference type="ARBA" id="ARBA00022960"/>
    </source>
</evidence>
<dbReference type="OrthoDB" id="9804126at2"/>
<dbReference type="GO" id="GO:0071555">
    <property type="term" value="P:cell wall organization"/>
    <property type="evidence" value="ECO:0007669"/>
    <property type="project" value="UniProtKB-KW"/>
</dbReference>
<keyword evidence="10 14" id="KW-0573">Peptidoglycan synthesis</keyword>
<keyword evidence="12 14" id="KW-0961">Cell wall biogenesis/degradation</keyword>
<dbReference type="GO" id="GO:0008360">
    <property type="term" value="P:regulation of cell shape"/>
    <property type="evidence" value="ECO:0007669"/>
    <property type="project" value="UniProtKB-KW"/>
</dbReference>
<sequence>MDLNSIQTVYFIGVGGIGMSALARYFNQRGARVYGYDKTATELTRTLAAEGIDIHYEDDIRFIPQGVDLVVYTPAVPAAHQELQYFQANGFPVKKRAEVLGIISRGMKAIAIAGTHGKTTTTTLTTFLLRSCGIDCSAFLGGIALDFETNFVAGHTEWVVVEADEYDRSFLHLSPEIAVILSMDADHLDIYGDRETMLETGFRAFAKRVKPGGAAYVQHRWVEELGPVGKTIAFGLGHGAYRAENIRVEEGFFTFDFYSPQGVMQGLQLSLPGRHNVENATVAIAIALQLGAAEADIRLALREFRGIRRRFEFLSRSEKGVYIDDYAHHPSELQAAIGAARELYPGKRLTGVFQPHLFTRTRDFAPGFAEALAALDEVLLMEIYPAREAPLPGIDSAWLLEQIPGQDKRLVSSEAVPEVVKQLQPEVLLTLGAGDIDLLRAPLKRYFENR</sequence>
<dbReference type="Pfam" id="PF08245">
    <property type="entry name" value="Mur_ligase_M"/>
    <property type="match status" value="1"/>
</dbReference>
<organism evidence="18 19">
    <name type="scientific">Phaeodactylibacter luteus</name>
    <dbReference type="NCBI Taxonomy" id="1564516"/>
    <lineage>
        <taxon>Bacteria</taxon>
        <taxon>Pseudomonadati</taxon>
        <taxon>Bacteroidota</taxon>
        <taxon>Saprospiria</taxon>
        <taxon>Saprospirales</taxon>
        <taxon>Haliscomenobacteraceae</taxon>
        <taxon>Phaeodactylibacter</taxon>
    </lineage>
</organism>
<dbReference type="HAMAP" id="MF_00046">
    <property type="entry name" value="MurC"/>
    <property type="match status" value="1"/>
</dbReference>
<proteinExistence type="inferred from homology"/>
<dbReference type="Pfam" id="PF02875">
    <property type="entry name" value="Mur_ligase_C"/>
    <property type="match status" value="1"/>
</dbReference>
<keyword evidence="8 14" id="KW-0067">ATP-binding</keyword>
<keyword evidence="9 14" id="KW-0133">Cell shape</keyword>
<evidence type="ECO:0000256" key="13">
    <source>
        <dbReference type="ARBA" id="ARBA00047833"/>
    </source>
</evidence>
<dbReference type="Proteomes" id="UP000321580">
    <property type="component" value="Unassembled WGS sequence"/>
</dbReference>
<accession>A0A5C6RHA9</accession>
<dbReference type="EMBL" id="VOOR01000055">
    <property type="protein sequence ID" value="TXB61527.1"/>
    <property type="molecule type" value="Genomic_DNA"/>
</dbReference>
<dbReference type="SUPFAM" id="SSF53244">
    <property type="entry name" value="MurD-like peptide ligases, peptide-binding domain"/>
    <property type="match status" value="1"/>
</dbReference>
<evidence type="ECO:0000256" key="4">
    <source>
        <dbReference type="ARBA" id="ARBA00022490"/>
    </source>
</evidence>
<feature type="domain" description="Mur ligase N-terminal catalytic" evidence="15">
    <location>
        <begin position="9"/>
        <end position="105"/>
    </location>
</feature>
<dbReference type="InterPro" id="IPR050061">
    <property type="entry name" value="MurCDEF_pg_biosynth"/>
</dbReference>
<name>A0A5C6RHA9_9BACT</name>
<evidence type="ECO:0000259" key="15">
    <source>
        <dbReference type="Pfam" id="PF01225"/>
    </source>
</evidence>
<keyword evidence="7 14" id="KW-0547">Nucleotide-binding</keyword>